<evidence type="ECO:0000256" key="1">
    <source>
        <dbReference type="SAM" id="Phobius"/>
    </source>
</evidence>
<evidence type="ECO:0000313" key="2">
    <source>
        <dbReference type="EMBL" id="HGK54069.1"/>
    </source>
</evidence>
<keyword evidence="1" id="KW-0812">Transmembrane</keyword>
<protein>
    <submittedName>
        <fullName evidence="2">Uncharacterized protein</fullName>
    </submittedName>
</protein>
<gene>
    <name evidence="2" type="ORF">ENU72_03490</name>
</gene>
<reference evidence="2" key="1">
    <citation type="journal article" date="2020" name="mSystems">
        <title>Genome- and Community-Level Interaction Insights into Carbon Utilization and Element Cycling Functions of Hydrothermarchaeota in Hydrothermal Sediment.</title>
        <authorList>
            <person name="Zhou Z."/>
            <person name="Liu Y."/>
            <person name="Xu W."/>
            <person name="Pan J."/>
            <person name="Luo Z.H."/>
            <person name="Li M."/>
        </authorList>
    </citation>
    <scope>NUCLEOTIDE SEQUENCE [LARGE SCALE GENOMIC DNA]</scope>
    <source>
        <strain evidence="2">SpSt-695</strain>
    </source>
</reference>
<sequence>MKKFSLAKVYLYGMFAVALSVIFRPDTAFLIIMLASFLHDICGVLRNYYLIDKFKPEWVDFLHAFLGCFFGTGYIFAERGDLLIMKIILFIVFSLMLILEKLGWR</sequence>
<feature type="transmembrane region" description="Helical" evidence="1">
    <location>
        <begin position="83"/>
        <end position="99"/>
    </location>
</feature>
<keyword evidence="1" id="KW-0472">Membrane</keyword>
<name>A0A7V3ZTX2_UNCW3</name>
<accession>A0A7V3ZTX2</accession>
<keyword evidence="1" id="KW-1133">Transmembrane helix</keyword>
<organism evidence="2">
    <name type="scientific">candidate division WOR-3 bacterium</name>
    <dbReference type="NCBI Taxonomy" id="2052148"/>
    <lineage>
        <taxon>Bacteria</taxon>
        <taxon>Bacteria division WOR-3</taxon>
    </lineage>
</organism>
<comment type="caution">
    <text evidence="2">The sequence shown here is derived from an EMBL/GenBank/DDBJ whole genome shotgun (WGS) entry which is preliminary data.</text>
</comment>
<dbReference type="EMBL" id="DTDP01000161">
    <property type="protein sequence ID" value="HGK54069.1"/>
    <property type="molecule type" value="Genomic_DNA"/>
</dbReference>
<dbReference type="AlphaFoldDB" id="A0A7V3ZTX2"/>
<proteinExistence type="predicted"/>
<feature type="transmembrane region" description="Helical" evidence="1">
    <location>
        <begin position="61"/>
        <end position="77"/>
    </location>
</feature>